<dbReference type="InterPro" id="IPR051082">
    <property type="entry name" value="Pentapeptide-BTB/POZ_domain"/>
</dbReference>
<gene>
    <name evidence="1" type="ORF">B6N60_04529</name>
</gene>
<dbReference type="Gene3D" id="2.160.20.80">
    <property type="entry name" value="E3 ubiquitin-protein ligase SopA"/>
    <property type="match status" value="1"/>
</dbReference>
<keyword evidence="2" id="KW-1185">Reference proteome</keyword>
<dbReference type="PANTHER" id="PTHR14136:SF17">
    <property type="entry name" value="BTB_POZ DOMAIN-CONTAINING PROTEIN KCTD9"/>
    <property type="match status" value="1"/>
</dbReference>
<name>A0A975TC04_9NOST</name>
<dbReference type="AlphaFoldDB" id="A0A975TC04"/>
<dbReference type="InterPro" id="IPR001646">
    <property type="entry name" value="5peptide_repeat"/>
</dbReference>
<organism evidence="1 2">
    <name type="scientific">Richelia sinica FACHB-800</name>
    <dbReference type="NCBI Taxonomy" id="1357546"/>
    <lineage>
        <taxon>Bacteria</taxon>
        <taxon>Bacillati</taxon>
        <taxon>Cyanobacteriota</taxon>
        <taxon>Cyanophyceae</taxon>
        <taxon>Nostocales</taxon>
        <taxon>Nostocaceae</taxon>
        <taxon>Richelia</taxon>
    </lineage>
</organism>
<protein>
    <submittedName>
        <fullName evidence="1">Pentapeptide repeat protein</fullName>
    </submittedName>
</protein>
<sequence>MKNKDRNTKASDENNEFDIFVLYEESEPDISSKTKRKTPNKYCEWTKKIFSTYIVPGLTLSAMLGTIGTVVSNHISQQRYYDELVDKYIASMEKLLIEDTFHYKYLKSLDKKENTNTALSPDELRYKHEYNQVKSLALSVTENALRSLSKDDGFCIPLPKLEKPFWNCRYIGQNNPERRQFVVSFLDQAGLGFKSIFDPKIRRGQQWESFLEEINLGALERNRGLNLERIMLPRAILKKANFTEADLKKAFLSSTDLTDARLIDANLSGAYLIDANLSGAYLIDANLSGAYLIDAKLPNANFTDANLTNADLTNADLTNADLTRANLTRAKGAVINQAKLCNTILPNGKISGCPKNDL</sequence>
<accession>A0A975TC04</accession>
<proteinExistence type="predicted"/>
<evidence type="ECO:0000313" key="1">
    <source>
        <dbReference type="EMBL" id="QXE25809.1"/>
    </source>
</evidence>
<evidence type="ECO:0000313" key="2">
    <source>
        <dbReference type="Proteomes" id="UP000683511"/>
    </source>
</evidence>
<dbReference type="KEGG" id="rsin:B6N60_04529"/>
<dbReference type="RefSeq" id="WP_190605649.1">
    <property type="nucleotide sequence ID" value="NZ_CP021056.1"/>
</dbReference>
<dbReference type="SUPFAM" id="SSF141571">
    <property type="entry name" value="Pentapeptide repeat-like"/>
    <property type="match status" value="1"/>
</dbReference>
<dbReference type="EMBL" id="CP021056">
    <property type="protein sequence ID" value="QXE25809.1"/>
    <property type="molecule type" value="Genomic_DNA"/>
</dbReference>
<dbReference type="PANTHER" id="PTHR14136">
    <property type="entry name" value="BTB_POZ DOMAIN-CONTAINING PROTEIN KCTD9"/>
    <property type="match status" value="1"/>
</dbReference>
<dbReference type="Proteomes" id="UP000683511">
    <property type="component" value="Chromosome"/>
</dbReference>
<dbReference type="Pfam" id="PF00805">
    <property type="entry name" value="Pentapeptide"/>
    <property type="match status" value="3"/>
</dbReference>
<reference evidence="1" key="1">
    <citation type="submission" date="2017-04" db="EMBL/GenBank/DDBJ databases">
        <title>Genome deletions in a multicellular cyanobacterial endosymbiont for morphological adaptation in marine diatoms.</title>
        <authorList>
            <person name="Wang Y."/>
            <person name="Gao H."/>
            <person name="Li R."/>
            <person name="Xu X."/>
        </authorList>
    </citation>
    <scope>NUCLEOTIDE SEQUENCE</scope>
    <source>
        <strain evidence="1">FACHB 800</strain>
    </source>
</reference>